<evidence type="ECO:0000313" key="17">
    <source>
        <dbReference type="Proteomes" id="UP000761264"/>
    </source>
</evidence>
<keyword evidence="11" id="KW-0066">ATP synthesis</keyword>
<keyword evidence="4" id="KW-0138">CF(0)</keyword>
<dbReference type="PANTHER" id="PTHR10031">
    <property type="entry name" value="ATP SYNTHASE LIPID-BINDING PROTEIN, MITOCHONDRIAL"/>
    <property type="match status" value="1"/>
</dbReference>
<evidence type="ECO:0000259" key="15">
    <source>
        <dbReference type="Pfam" id="PF00137"/>
    </source>
</evidence>
<evidence type="ECO:0000256" key="8">
    <source>
        <dbReference type="ARBA" id="ARBA00023065"/>
    </source>
</evidence>
<evidence type="ECO:0000256" key="9">
    <source>
        <dbReference type="ARBA" id="ARBA00023121"/>
    </source>
</evidence>
<keyword evidence="17" id="KW-1185">Reference proteome</keyword>
<keyword evidence="3" id="KW-0813">Transport</keyword>
<evidence type="ECO:0000256" key="11">
    <source>
        <dbReference type="ARBA" id="ARBA00023310"/>
    </source>
</evidence>
<dbReference type="RefSeq" id="WP_167225693.1">
    <property type="nucleotide sequence ID" value="NZ_JAAQPH010000010.1"/>
</dbReference>
<dbReference type="GO" id="GO:0015986">
    <property type="term" value="P:proton motive force-driven ATP synthesis"/>
    <property type="evidence" value="ECO:0007669"/>
    <property type="project" value="InterPro"/>
</dbReference>
<dbReference type="AlphaFoldDB" id="A0A967EYP4"/>
<evidence type="ECO:0000256" key="4">
    <source>
        <dbReference type="ARBA" id="ARBA00022547"/>
    </source>
</evidence>
<organism evidence="16 17">
    <name type="scientific">Pelagibius litoralis</name>
    <dbReference type="NCBI Taxonomy" id="374515"/>
    <lineage>
        <taxon>Bacteria</taxon>
        <taxon>Pseudomonadati</taxon>
        <taxon>Pseudomonadota</taxon>
        <taxon>Alphaproteobacteria</taxon>
        <taxon>Rhodospirillales</taxon>
        <taxon>Rhodovibrionaceae</taxon>
        <taxon>Pelagibius</taxon>
    </lineage>
</organism>
<evidence type="ECO:0000256" key="12">
    <source>
        <dbReference type="ARBA" id="ARBA00032200"/>
    </source>
</evidence>
<dbReference type="InterPro" id="IPR000454">
    <property type="entry name" value="ATP_synth_F0_csu"/>
</dbReference>
<gene>
    <name evidence="16" type="ORF">HBA54_14295</name>
</gene>
<sequence>MTDDGIRLLAAAIALLPLLGVALALGKIFSDWISSVARNPGAAEVVQPVGLLGFALTEAIALFALIVAFIILFVG</sequence>
<feature type="domain" description="V-ATPase proteolipid subunit C-like" evidence="15">
    <location>
        <begin position="9"/>
        <end position="71"/>
    </location>
</feature>
<dbReference type="GO" id="GO:0015078">
    <property type="term" value="F:proton transmembrane transporter activity"/>
    <property type="evidence" value="ECO:0007669"/>
    <property type="project" value="InterPro"/>
</dbReference>
<reference evidence="16" key="1">
    <citation type="submission" date="2020-03" db="EMBL/GenBank/DDBJ databases">
        <title>Genome of Pelagibius litoralis DSM 21314T.</title>
        <authorList>
            <person name="Wang G."/>
        </authorList>
    </citation>
    <scope>NUCLEOTIDE SEQUENCE</scope>
    <source>
        <strain evidence="16">DSM 21314</strain>
    </source>
</reference>
<evidence type="ECO:0000256" key="3">
    <source>
        <dbReference type="ARBA" id="ARBA00022448"/>
    </source>
</evidence>
<evidence type="ECO:0000313" key="16">
    <source>
        <dbReference type="EMBL" id="NIA69770.1"/>
    </source>
</evidence>
<dbReference type="InterPro" id="IPR038662">
    <property type="entry name" value="ATP_synth_F0_csu_sf"/>
</dbReference>
<keyword evidence="6" id="KW-0375">Hydrogen ion transport</keyword>
<dbReference type="PROSITE" id="PS00605">
    <property type="entry name" value="ATPASE_C"/>
    <property type="match status" value="1"/>
</dbReference>
<dbReference type="Pfam" id="PF00137">
    <property type="entry name" value="ATP-synt_C"/>
    <property type="match status" value="1"/>
</dbReference>
<dbReference type="InterPro" id="IPR020537">
    <property type="entry name" value="ATP_synth_F0_csu_DDCD_BS"/>
</dbReference>
<dbReference type="InterPro" id="IPR002379">
    <property type="entry name" value="ATPase_proteolipid_c-like_dom"/>
</dbReference>
<evidence type="ECO:0000256" key="13">
    <source>
        <dbReference type="ARBA" id="ARBA00032887"/>
    </source>
</evidence>
<evidence type="ECO:0000256" key="1">
    <source>
        <dbReference type="ARBA" id="ARBA00004141"/>
    </source>
</evidence>
<dbReference type="Gene3D" id="1.20.20.10">
    <property type="entry name" value="F1F0 ATP synthase subunit C"/>
    <property type="match status" value="1"/>
</dbReference>
<dbReference type="SUPFAM" id="SSF81333">
    <property type="entry name" value="F1F0 ATP synthase subunit C"/>
    <property type="match status" value="1"/>
</dbReference>
<dbReference type="EMBL" id="JAAQPH010000010">
    <property type="protein sequence ID" value="NIA69770.1"/>
    <property type="molecule type" value="Genomic_DNA"/>
</dbReference>
<evidence type="ECO:0000256" key="7">
    <source>
        <dbReference type="ARBA" id="ARBA00022989"/>
    </source>
</evidence>
<keyword evidence="10 14" id="KW-0472">Membrane</keyword>
<evidence type="ECO:0000256" key="6">
    <source>
        <dbReference type="ARBA" id="ARBA00022781"/>
    </source>
</evidence>
<keyword evidence="7 14" id="KW-1133">Transmembrane helix</keyword>
<evidence type="ECO:0000256" key="10">
    <source>
        <dbReference type="ARBA" id="ARBA00023136"/>
    </source>
</evidence>
<keyword evidence="9" id="KW-0446">Lipid-binding</keyword>
<dbReference type="GO" id="GO:0033177">
    <property type="term" value="C:proton-transporting two-sector ATPase complex, proton-transporting domain"/>
    <property type="evidence" value="ECO:0007669"/>
    <property type="project" value="InterPro"/>
</dbReference>
<dbReference type="InterPro" id="IPR035921">
    <property type="entry name" value="F/V-ATP_Csub_sf"/>
</dbReference>
<comment type="subcellular location">
    <subcellularLocation>
        <location evidence="1">Membrane</location>
        <topology evidence="1">Multi-pass membrane protein</topology>
    </subcellularLocation>
</comment>
<comment type="similarity">
    <text evidence="2">Belongs to the ATPase C chain family.</text>
</comment>
<dbReference type="Proteomes" id="UP000761264">
    <property type="component" value="Unassembled WGS sequence"/>
</dbReference>
<evidence type="ECO:0000256" key="2">
    <source>
        <dbReference type="ARBA" id="ARBA00006704"/>
    </source>
</evidence>
<proteinExistence type="inferred from homology"/>
<comment type="caution">
    <text evidence="16">The sequence shown here is derived from an EMBL/GenBank/DDBJ whole genome shotgun (WGS) entry which is preliminary data.</text>
</comment>
<evidence type="ECO:0000256" key="14">
    <source>
        <dbReference type="SAM" id="Phobius"/>
    </source>
</evidence>
<keyword evidence="5 14" id="KW-0812">Transmembrane</keyword>
<accession>A0A967EYP4</accession>
<protein>
    <recommendedName>
        <fullName evidence="12">ATP synthase F(0) sector subunit c</fullName>
    </recommendedName>
    <alternativeName>
        <fullName evidence="13">F-type ATPase subunit c</fullName>
    </alternativeName>
</protein>
<feature type="transmembrane region" description="Helical" evidence="14">
    <location>
        <begin position="48"/>
        <end position="74"/>
    </location>
</feature>
<dbReference type="PRINTS" id="PR00124">
    <property type="entry name" value="ATPASEC"/>
</dbReference>
<dbReference type="GO" id="GO:0008289">
    <property type="term" value="F:lipid binding"/>
    <property type="evidence" value="ECO:0007669"/>
    <property type="project" value="UniProtKB-KW"/>
</dbReference>
<dbReference type="GO" id="GO:0045259">
    <property type="term" value="C:proton-transporting ATP synthase complex"/>
    <property type="evidence" value="ECO:0007669"/>
    <property type="project" value="UniProtKB-KW"/>
</dbReference>
<name>A0A967EYP4_9PROT</name>
<evidence type="ECO:0000256" key="5">
    <source>
        <dbReference type="ARBA" id="ARBA00022692"/>
    </source>
</evidence>
<keyword evidence="8" id="KW-0406">Ion transport</keyword>
<dbReference type="PANTHER" id="PTHR10031:SF0">
    <property type="entry name" value="ATPASE PROTEIN 9"/>
    <property type="match status" value="1"/>
</dbReference>